<reference evidence="2" key="1">
    <citation type="submission" date="2019-02" db="EMBL/GenBank/DDBJ databases">
        <authorList>
            <person name="Gruber-Vodicka R. H."/>
            <person name="Seah K. B. B."/>
        </authorList>
    </citation>
    <scope>NUCLEOTIDE SEQUENCE</scope>
    <source>
        <strain evidence="3">BECK_S1320</strain>
        <strain evidence="2">BECK_S1321</strain>
    </source>
</reference>
<sequence length="70" mass="8133">MNNKYTAIITKDGDWWLGWIEEISGANAQEKTKEELLISLKEAARDIIELRRNQTIIEIKNDYEKIALAI</sequence>
<gene>
    <name evidence="3" type="ORF">BECKSD772E_GA0070983_11154</name>
    <name evidence="2" type="ORF">BECKSD772F_GA0070984_111813</name>
</gene>
<dbReference type="Gene3D" id="3.30.160.250">
    <property type="match status" value="1"/>
</dbReference>
<name>A0A450YL32_9GAMM</name>
<feature type="coiled-coil region" evidence="1">
    <location>
        <begin position="26"/>
        <end position="53"/>
    </location>
</feature>
<accession>A0A450YL32</accession>
<dbReference type="AlphaFoldDB" id="A0A450YL32"/>
<keyword evidence="1" id="KW-0175">Coiled coil</keyword>
<protein>
    <recommendedName>
        <fullName evidence="4">Type II toxin-antitoxin system HicB family antitoxin</fullName>
    </recommendedName>
</protein>
<dbReference type="InterPro" id="IPR035069">
    <property type="entry name" value="TTHA1013/TTHA0281-like"/>
</dbReference>
<dbReference type="EMBL" id="CAADFR010000118">
    <property type="protein sequence ID" value="VFK42257.1"/>
    <property type="molecule type" value="Genomic_DNA"/>
</dbReference>
<evidence type="ECO:0000313" key="3">
    <source>
        <dbReference type="EMBL" id="VFK48157.1"/>
    </source>
</evidence>
<dbReference type="SUPFAM" id="SSF143100">
    <property type="entry name" value="TTHA1013/TTHA0281-like"/>
    <property type="match status" value="1"/>
</dbReference>
<dbReference type="EMBL" id="CAADFU010000115">
    <property type="protein sequence ID" value="VFK48157.1"/>
    <property type="molecule type" value="Genomic_DNA"/>
</dbReference>
<evidence type="ECO:0000256" key="1">
    <source>
        <dbReference type="SAM" id="Coils"/>
    </source>
</evidence>
<organism evidence="2">
    <name type="scientific">Candidatus Kentrum sp. SD</name>
    <dbReference type="NCBI Taxonomy" id="2126332"/>
    <lineage>
        <taxon>Bacteria</taxon>
        <taxon>Pseudomonadati</taxon>
        <taxon>Pseudomonadota</taxon>
        <taxon>Gammaproteobacteria</taxon>
        <taxon>Candidatus Kentrum</taxon>
    </lineage>
</organism>
<proteinExistence type="predicted"/>
<evidence type="ECO:0008006" key="4">
    <source>
        <dbReference type="Google" id="ProtNLM"/>
    </source>
</evidence>
<evidence type="ECO:0000313" key="2">
    <source>
        <dbReference type="EMBL" id="VFK42257.1"/>
    </source>
</evidence>